<feature type="domain" description="IstB-like ATP-binding" evidence="1">
    <location>
        <begin position="2"/>
        <end position="75"/>
    </location>
</feature>
<dbReference type="Gene3D" id="3.40.50.300">
    <property type="entry name" value="P-loop containing nucleotide triphosphate hydrolases"/>
    <property type="match status" value="1"/>
</dbReference>
<evidence type="ECO:0000259" key="1">
    <source>
        <dbReference type="Pfam" id="PF01695"/>
    </source>
</evidence>
<sequence length="75" mass="8336">MEKRENIIFLGNSGTGKSHLATGIGIEMIKNGYKVKFISAAELVEELLLANEEHKLGAVEKRWLKIDLIIVDELG</sequence>
<gene>
    <name evidence="2" type="ORF">Q75_15770</name>
</gene>
<dbReference type="InterPro" id="IPR002611">
    <property type="entry name" value="IstB_ATP-bd"/>
</dbReference>
<dbReference type="PRINTS" id="PR00051">
    <property type="entry name" value="DNAA"/>
</dbReference>
<organism evidence="2 3">
    <name type="scientific">Bacillus coahuilensis p1.1.43</name>
    <dbReference type="NCBI Taxonomy" id="1150625"/>
    <lineage>
        <taxon>Bacteria</taxon>
        <taxon>Bacillati</taxon>
        <taxon>Bacillota</taxon>
        <taxon>Bacilli</taxon>
        <taxon>Bacillales</taxon>
        <taxon>Bacillaceae</taxon>
        <taxon>Bacillus</taxon>
    </lineage>
</organism>
<dbReference type="EMBL" id="LDYG01000052">
    <property type="protein sequence ID" value="KUP04254.1"/>
    <property type="molecule type" value="Genomic_DNA"/>
</dbReference>
<dbReference type="AlphaFoldDB" id="A0A147K4F3"/>
<dbReference type="InterPro" id="IPR027417">
    <property type="entry name" value="P-loop_NTPase"/>
</dbReference>
<evidence type="ECO:0000313" key="3">
    <source>
        <dbReference type="Proteomes" id="UP000074108"/>
    </source>
</evidence>
<name>A0A147K4F3_9BACI</name>
<evidence type="ECO:0000313" key="2">
    <source>
        <dbReference type="EMBL" id="KUP04254.1"/>
    </source>
</evidence>
<dbReference type="RefSeq" id="WP_193751479.1">
    <property type="nucleotide sequence ID" value="NZ_LDYG01000052.1"/>
</dbReference>
<dbReference type="STRING" id="1150625.Q75_15770"/>
<proteinExistence type="predicted"/>
<dbReference type="GO" id="GO:0006260">
    <property type="term" value="P:DNA replication"/>
    <property type="evidence" value="ECO:0007669"/>
    <property type="project" value="TreeGrafter"/>
</dbReference>
<comment type="caution">
    <text evidence="2">The sequence shown here is derived from an EMBL/GenBank/DDBJ whole genome shotgun (WGS) entry which is preliminary data.</text>
</comment>
<dbReference type="GO" id="GO:0005524">
    <property type="term" value="F:ATP binding"/>
    <property type="evidence" value="ECO:0007669"/>
    <property type="project" value="InterPro"/>
</dbReference>
<accession>A0A147K4F3</accession>
<dbReference type="Proteomes" id="UP000074108">
    <property type="component" value="Unassembled WGS sequence"/>
</dbReference>
<dbReference type="PATRIC" id="fig|1150625.3.peg.3296"/>
<dbReference type="SUPFAM" id="SSF52540">
    <property type="entry name" value="P-loop containing nucleoside triphosphate hydrolases"/>
    <property type="match status" value="1"/>
</dbReference>
<dbReference type="PANTHER" id="PTHR30050">
    <property type="entry name" value="CHROMOSOMAL REPLICATION INITIATOR PROTEIN DNAA"/>
    <property type="match status" value="1"/>
</dbReference>
<dbReference type="Pfam" id="PF01695">
    <property type="entry name" value="IstB_IS21"/>
    <property type="match status" value="1"/>
</dbReference>
<protein>
    <submittedName>
        <fullName evidence="2">ATPase AAA</fullName>
    </submittedName>
</protein>
<keyword evidence="3" id="KW-1185">Reference proteome</keyword>
<feature type="non-terminal residue" evidence="2">
    <location>
        <position position="75"/>
    </location>
</feature>
<reference evidence="2 3" key="1">
    <citation type="journal article" date="2016" name="Front. Microbiol.">
        <title>Microevolution Analysis of Bacillus coahuilensis Unveils Differences in Phosphorus Acquisition Strategies and Their Regulation.</title>
        <authorList>
            <person name="Gomez-Lunar Z."/>
            <person name="Hernandez-Gonzalez I."/>
            <person name="Rodriguez-Torres M.D."/>
            <person name="Souza V."/>
            <person name="Olmedo-Alvarez G."/>
        </authorList>
    </citation>
    <scope>NUCLEOTIDE SEQUENCE [LARGE SCALE GENOMIC DNA]</scope>
    <source>
        <strain evidence="3">p1.1.43</strain>
    </source>
</reference>
<dbReference type="PANTHER" id="PTHR30050:SF4">
    <property type="entry name" value="ATP-BINDING PROTEIN RV3427C IN INSERTION SEQUENCE-RELATED"/>
    <property type="match status" value="1"/>
</dbReference>
<dbReference type="CDD" id="cd00009">
    <property type="entry name" value="AAA"/>
    <property type="match status" value="1"/>
</dbReference>
<dbReference type="InterPro" id="IPR020591">
    <property type="entry name" value="Chromosome_initiator_DnaA-like"/>
</dbReference>